<dbReference type="EMBL" id="HBUF01548042">
    <property type="protein sequence ID" value="CAG6757848.1"/>
    <property type="molecule type" value="Transcribed_RNA"/>
</dbReference>
<feature type="compositionally biased region" description="Basic and acidic residues" evidence="1">
    <location>
        <begin position="62"/>
        <end position="78"/>
    </location>
</feature>
<dbReference type="AlphaFoldDB" id="A0A8D9A297"/>
<organism evidence="2">
    <name type="scientific">Cacopsylla melanoneura</name>
    <dbReference type="NCBI Taxonomy" id="428564"/>
    <lineage>
        <taxon>Eukaryota</taxon>
        <taxon>Metazoa</taxon>
        <taxon>Ecdysozoa</taxon>
        <taxon>Arthropoda</taxon>
        <taxon>Hexapoda</taxon>
        <taxon>Insecta</taxon>
        <taxon>Pterygota</taxon>
        <taxon>Neoptera</taxon>
        <taxon>Paraneoptera</taxon>
        <taxon>Hemiptera</taxon>
        <taxon>Sternorrhyncha</taxon>
        <taxon>Psylloidea</taxon>
        <taxon>Psyllidae</taxon>
        <taxon>Psyllinae</taxon>
        <taxon>Cacopsylla</taxon>
    </lineage>
</organism>
<protein>
    <submittedName>
        <fullName evidence="2">Uncharacterized protein</fullName>
    </submittedName>
</protein>
<reference evidence="2" key="1">
    <citation type="submission" date="2021-05" db="EMBL/GenBank/DDBJ databases">
        <authorList>
            <person name="Alioto T."/>
            <person name="Alioto T."/>
            <person name="Gomez Garrido J."/>
        </authorList>
    </citation>
    <scope>NUCLEOTIDE SEQUENCE</scope>
</reference>
<feature type="region of interest" description="Disordered" evidence="1">
    <location>
        <begin position="58"/>
        <end position="78"/>
    </location>
</feature>
<proteinExistence type="predicted"/>
<sequence length="502" mass="57928">MMKMIECTHDDSIAATFNHPIFSNPKTTHEYGGKKQKKRNICDAVYLNPRLYPCKKRHHCNRRESGRNKTNEEKRPERSKVKYYYEKGKSCRHVDKCEKHTVKVSNISKYNVAMETNEYFNRKHTLSSNDLIICQNYGTNNFLWKKSEKNCGKEIRIEFIRNQKNEVEGNDNTNWVYSMNGDSMNAKITVNDKLKDEDNETKHVDVNLNDNVGEQNDAGNIISDKSTPADTLFNNINLHSVCHLTKRIPKQLLRIGRLSKEIIEEEILKRTKNKKNETERPTKSWNQRNEMKRVSTPTKSFIALCFLNKNFRILSSYYLHSTAKDELKDNALEEEEELKDELGEMGSNISRHSGKGLSGRRTQSSGNLCNGKLVSNVGKLLVPCTKQGEDLTSPNSTDLRTEELKGNLTPNFGPKTPKILRSFSCATLLTETVDELNLKEYSGRYKLCASLPNYLEKENLDDLEPCKFPYGINNNNNNNRSNLLSFILFWYSLFVFQNLDLT</sequence>
<dbReference type="EMBL" id="HBUF01548044">
    <property type="protein sequence ID" value="CAG6757850.1"/>
    <property type="molecule type" value="Transcribed_RNA"/>
</dbReference>
<evidence type="ECO:0000256" key="1">
    <source>
        <dbReference type="SAM" id="MobiDB-lite"/>
    </source>
</evidence>
<feature type="compositionally biased region" description="Basic and acidic residues" evidence="1">
    <location>
        <begin position="273"/>
        <end position="282"/>
    </location>
</feature>
<accession>A0A8D9A297</accession>
<feature type="region of interest" description="Disordered" evidence="1">
    <location>
        <begin position="273"/>
        <end position="292"/>
    </location>
</feature>
<feature type="region of interest" description="Disordered" evidence="1">
    <location>
        <begin position="391"/>
        <end position="410"/>
    </location>
</feature>
<name>A0A8D9A297_9HEMI</name>
<evidence type="ECO:0000313" key="2">
    <source>
        <dbReference type="EMBL" id="CAG6757850.1"/>
    </source>
</evidence>